<comment type="similarity">
    <text evidence="1">Belongs to the AHA1 family.</text>
</comment>
<dbReference type="PATRIC" id="fig|1462.6.peg.3127"/>
<organism evidence="3 4">
    <name type="scientific">Geobacillus kaustophilus</name>
    <dbReference type="NCBI Taxonomy" id="1462"/>
    <lineage>
        <taxon>Bacteria</taxon>
        <taxon>Bacillati</taxon>
        <taxon>Bacillota</taxon>
        <taxon>Bacilli</taxon>
        <taxon>Bacillales</taxon>
        <taxon>Anoxybacillaceae</taxon>
        <taxon>Geobacillus</taxon>
        <taxon>Geobacillus thermoleovorans group</taxon>
    </lineage>
</organism>
<reference evidence="3 4" key="1">
    <citation type="submission" date="2015-01" db="EMBL/GenBank/DDBJ databases">
        <authorList>
            <person name="Filippidou S."/>
            <person name="Jeanneret N."/>
            <person name="Russel-Delif L."/>
            <person name="Junier T."/>
            <person name="Wunderlin T."/>
            <person name="Molina V."/>
            <person name="Johnson S.L."/>
            <person name="Davenport K.W."/>
            <person name="Chain P.S."/>
            <person name="Dorador C."/>
            <person name="Junier P."/>
        </authorList>
    </citation>
    <scope>NUCLEOTIDE SEQUENCE [LARGE SCALE GENOMIC DNA]</scope>
    <source>
        <strain evidence="3 4">Et7/4</strain>
    </source>
</reference>
<proteinExistence type="inferred from homology"/>
<dbReference type="OrthoDB" id="2355173at2"/>
<dbReference type="InterPro" id="IPR023393">
    <property type="entry name" value="START-like_dom_sf"/>
</dbReference>
<protein>
    <recommendedName>
        <fullName evidence="2">Activator of Hsp90 ATPase homologue 1/2-like C-terminal domain-containing protein</fullName>
    </recommendedName>
</protein>
<dbReference type="EMBL" id="JYBP01000003">
    <property type="protein sequence ID" value="KJE29011.1"/>
    <property type="molecule type" value="Genomic_DNA"/>
</dbReference>
<accession>A0A0D8BXT8</accession>
<name>A0A0D8BXT8_GEOKU</name>
<dbReference type="Pfam" id="PF08327">
    <property type="entry name" value="AHSA1"/>
    <property type="match status" value="1"/>
</dbReference>
<dbReference type="InterPro" id="IPR013538">
    <property type="entry name" value="ASHA1/2-like_C"/>
</dbReference>
<dbReference type="CDD" id="cd07814">
    <property type="entry name" value="SRPBCC_CalC_Aha1-like"/>
    <property type="match status" value="1"/>
</dbReference>
<sequence>MQAKPTLPEIRKTIVLNAPIEKVWKAVATSEGIAAWWMPNTFEPILGHQFVLHAGPFGDSPCKVTELDPPNRLGFDWGKDWHLTFVLKALEDGKTEFTLIHSGWNADKTTEFGQPHTVVRHIMDDGWENIVNQKLPAYIEG</sequence>
<evidence type="ECO:0000313" key="3">
    <source>
        <dbReference type="EMBL" id="KJE29011.1"/>
    </source>
</evidence>
<evidence type="ECO:0000256" key="1">
    <source>
        <dbReference type="ARBA" id="ARBA00006817"/>
    </source>
</evidence>
<evidence type="ECO:0000313" key="4">
    <source>
        <dbReference type="Proteomes" id="UP000032522"/>
    </source>
</evidence>
<dbReference type="Proteomes" id="UP000032522">
    <property type="component" value="Unassembled WGS sequence"/>
</dbReference>
<comment type="caution">
    <text evidence="3">The sequence shown here is derived from an EMBL/GenBank/DDBJ whole genome shotgun (WGS) entry which is preliminary data.</text>
</comment>
<dbReference type="Gene3D" id="3.30.530.20">
    <property type="match status" value="1"/>
</dbReference>
<feature type="domain" description="Activator of Hsp90 ATPase homologue 1/2-like C-terminal" evidence="2">
    <location>
        <begin position="17"/>
        <end position="140"/>
    </location>
</feature>
<evidence type="ECO:0000259" key="2">
    <source>
        <dbReference type="Pfam" id="PF08327"/>
    </source>
</evidence>
<dbReference type="RefSeq" id="WP_044732396.1">
    <property type="nucleotide sequence ID" value="NZ_JYBP01000003.1"/>
</dbReference>
<dbReference type="AlphaFoldDB" id="A0A0D8BXT8"/>
<gene>
    <name evidence="3" type="ORF">LG52_2831</name>
</gene>
<dbReference type="SUPFAM" id="SSF55961">
    <property type="entry name" value="Bet v1-like"/>
    <property type="match status" value="1"/>
</dbReference>